<dbReference type="InterPro" id="IPR058625">
    <property type="entry name" value="MdtA-like_BSH"/>
</dbReference>
<feature type="transmembrane region" description="Helical" evidence="2">
    <location>
        <begin position="55"/>
        <end position="76"/>
    </location>
</feature>
<dbReference type="InterPro" id="IPR050739">
    <property type="entry name" value="MFP"/>
</dbReference>
<dbReference type="Pfam" id="PF25990">
    <property type="entry name" value="Beta-barrel_YknX"/>
    <property type="match status" value="1"/>
</dbReference>
<dbReference type="Proteomes" id="UP000662840">
    <property type="component" value="Chromosome"/>
</dbReference>
<dbReference type="EMBL" id="CP066796">
    <property type="protein sequence ID" value="QSI93016.1"/>
    <property type="molecule type" value="Genomic_DNA"/>
</dbReference>
<comment type="similarity">
    <text evidence="1">Belongs to the membrane fusion protein (MFP) (TC 8.A.1) family.</text>
</comment>
<dbReference type="RefSeq" id="WP_013034859.1">
    <property type="nucleotide sequence ID" value="NZ_CP024970.1"/>
</dbReference>
<evidence type="ECO:0000259" key="3">
    <source>
        <dbReference type="Pfam" id="PF25917"/>
    </source>
</evidence>
<dbReference type="PANTHER" id="PTHR30386">
    <property type="entry name" value="MEMBRANE FUSION SUBUNIT OF EMRAB-TOLC MULTIDRUG EFFLUX PUMP"/>
    <property type="match status" value="1"/>
</dbReference>
<proteinExistence type="inferred from homology"/>
<feature type="domain" description="YknX-like beta-barrel" evidence="4">
    <location>
        <begin position="301"/>
        <end position="387"/>
    </location>
</feature>
<gene>
    <name evidence="5" type="ORF">JGC47_06985</name>
</gene>
<dbReference type="InterPro" id="IPR058636">
    <property type="entry name" value="Beta-barrel_YknX"/>
</dbReference>
<organism evidence="5 6">
    <name type="scientific">Erwinia amylovora</name>
    <name type="common">Fire blight bacteria</name>
    <dbReference type="NCBI Taxonomy" id="552"/>
    <lineage>
        <taxon>Bacteria</taxon>
        <taxon>Pseudomonadati</taxon>
        <taxon>Pseudomonadota</taxon>
        <taxon>Gammaproteobacteria</taxon>
        <taxon>Enterobacterales</taxon>
        <taxon>Erwiniaceae</taxon>
        <taxon>Erwinia</taxon>
    </lineage>
</organism>
<evidence type="ECO:0000256" key="2">
    <source>
        <dbReference type="SAM" id="Phobius"/>
    </source>
</evidence>
<reference evidence="5 6" key="1">
    <citation type="submission" date="2020-12" db="EMBL/GenBank/DDBJ databases">
        <title>Genome sequence of Erwinia amylovora ATCC15580, a type strain.</title>
        <authorList>
            <person name="Kang I.-J."/>
            <person name="Roh E."/>
        </authorList>
    </citation>
    <scope>NUCLEOTIDE SEQUENCE [LARGE SCALE GENOMIC DNA]</scope>
    <source>
        <strain evidence="5 6">ATCC 15580</strain>
    </source>
</reference>
<keyword evidence="2" id="KW-1133">Transmembrane helix</keyword>
<feature type="domain" description="Multidrug resistance protein MdtA-like barrel-sandwich hybrid" evidence="3">
    <location>
        <begin position="100"/>
        <end position="292"/>
    </location>
</feature>
<dbReference type="Gene3D" id="1.10.287.470">
    <property type="entry name" value="Helix hairpin bin"/>
    <property type="match status" value="1"/>
</dbReference>
<keyword evidence="2" id="KW-0472">Membrane</keyword>
<name>A0ABX7MKU5_ERWAM</name>
<evidence type="ECO:0000313" key="6">
    <source>
        <dbReference type="Proteomes" id="UP000662840"/>
    </source>
</evidence>
<keyword evidence="6" id="KW-1185">Reference proteome</keyword>
<dbReference type="SUPFAM" id="SSF111369">
    <property type="entry name" value="HlyD-like secretion proteins"/>
    <property type="match status" value="3"/>
</dbReference>
<evidence type="ECO:0000313" key="5">
    <source>
        <dbReference type="EMBL" id="QSI93016.1"/>
    </source>
</evidence>
<dbReference type="PANTHER" id="PTHR30386:SF24">
    <property type="entry name" value="MULTIDRUG RESISTANCE EFFLUX PUMP"/>
    <property type="match status" value="1"/>
</dbReference>
<protein>
    <submittedName>
        <fullName evidence="5">HlyD family secretion protein</fullName>
    </submittedName>
</protein>
<dbReference type="Pfam" id="PF25917">
    <property type="entry name" value="BSH_RND"/>
    <property type="match status" value="1"/>
</dbReference>
<sequence length="398" mass="42911">MGAVALVATALPQLAAGQTRSGIGTAGHATHEHGEIMSQQEQQLAERQRNNKLRIISIALGSGFALVGVLVILYAWQLPPFTSHNQSTENAYVRGQVTFISPQVSGYITAVEVLDFQPVHRGDLLMTIDDRIYRQRVHQSGAQLNMKKAALANNQQQRRSAEAVIERNQAALQNAKAQAVKGGLDLKRVEDLVADGSISVRERDASRASNSQMLAGVQQAQATLEVSRQDLQTTIVNRASLEADVANARAALELAQIDLDNTRIIAPRDGQLGQIAVRQGAYVTAGTRLTSLVPQQMWLIANMKETQMARIRPGLPVIFTVDALDGESFNGEVEYISPAAGSEFSAISPDNATGNFVKIAQRIPVRIKITSDNAAHLRPGMSVEVTINTAGAQDGENK</sequence>
<accession>A0ABX7MKU5</accession>
<dbReference type="Gene3D" id="2.40.30.170">
    <property type="match status" value="1"/>
</dbReference>
<dbReference type="Gene3D" id="2.40.50.100">
    <property type="match status" value="1"/>
</dbReference>
<evidence type="ECO:0000256" key="1">
    <source>
        <dbReference type="ARBA" id="ARBA00009477"/>
    </source>
</evidence>
<evidence type="ECO:0000259" key="4">
    <source>
        <dbReference type="Pfam" id="PF25990"/>
    </source>
</evidence>
<dbReference type="GeneID" id="97605717"/>
<keyword evidence="2" id="KW-0812">Transmembrane</keyword>